<dbReference type="RefSeq" id="WP_016474914.1">
    <property type="nucleotide sequence ID" value="NZ_KE150480.1"/>
</dbReference>
<evidence type="ECO:0000313" key="13">
    <source>
        <dbReference type="Proteomes" id="UP000014400"/>
    </source>
</evidence>
<dbReference type="InterPro" id="IPR051535">
    <property type="entry name" value="Siderophore_ABC-ATPase"/>
</dbReference>
<dbReference type="InterPro" id="IPR027417">
    <property type="entry name" value="P-loop_NTPase"/>
</dbReference>
<dbReference type="CDD" id="cd03214">
    <property type="entry name" value="ABC_Iron-Siderophores_B12_Hemin"/>
    <property type="match status" value="1"/>
</dbReference>
<dbReference type="Gene3D" id="3.40.50.300">
    <property type="entry name" value="P-loop containing nucleotide triphosphate hydrolases"/>
    <property type="match status" value="1"/>
</dbReference>
<keyword evidence="4" id="KW-1003">Cell membrane</keyword>
<dbReference type="Pfam" id="PF00005">
    <property type="entry name" value="ABC_tran"/>
    <property type="match status" value="1"/>
</dbReference>
<dbReference type="HOGENOM" id="CLU_000604_1_11_4"/>
<dbReference type="STRING" id="1203554.HMPREF1476_01739"/>
<dbReference type="Proteomes" id="UP000014400">
    <property type="component" value="Unassembled WGS sequence"/>
</dbReference>
<dbReference type="GO" id="GO:0016887">
    <property type="term" value="F:ATP hydrolysis activity"/>
    <property type="evidence" value="ECO:0007669"/>
    <property type="project" value="InterPro"/>
</dbReference>
<dbReference type="InterPro" id="IPR003439">
    <property type="entry name" value="ABC_transporter-like_ATP-bd"/>
</dbReference>
<dbReference type="InterPro" id="IPR003593">
    <property type="entry name" value="AAA+_ATPase"/>
</dbReference>
<evidence type="ECO:0000256" key="9">
    <source>
        <dbReference type="ARBA" id="ARBA00023065"/>
    </source>
</evidence>
<dbReference type="GO" id="GO:0006826">
    <property type="term" value="P:iron ion transport"/>
    <property type="evidence" value="ECO:0007669"/>
    <property type="project" value="UniProtKB-KW"/>
</dbReference>
<keyword evidence="10" id="KW-0472">Membrane</keyword>
<evidence type="ECO:0000256" key="10">
    <source>
        <dbReference type="ARBA" id="ARBA00023136"/>
    </source>
</evidence>
<gene>
    <name evidence="12" type="ORF">HMPREF1476_01739</name>
</gene>
<proteinExistence type="inferred from homology"/>
<comment type="subcellular location">
    <subcellularLocation>
        <location evidence="1">Cell membrane</location>
        <topology evidence="1">Peripheral membrane protein</topology>
    </subcellularLocation>
</comment>
<evidence type="ECO:0000256" key="5">
    <source>
        <dbReference type="ARBA" id="ARBA00022496"/>
    </source>
</evidence>
<reference evidence="12 13" key="1">
    <citation type="submission" date="2013-04" db="EMBL/GenBank/DDBJ databases">
        <title>The Genome Sequence of Sutterella wadsworthensis HGA0223.</title>
        <authorList>
            <consortium name="The Broad Institute Genomics Platform"/>
            <person name="Earl A."/>
            <person name="Ward D."/>
            <person name="Feldgarden M."/>
            <person name="Gevers D."/>
            <person name="Schmidt T.M."/>
            <person name="Dover J."/>
            <person name="Dai D."/>
            <person name="Walker B."/>
            <person name="Young S."/>
            <person name="Zeng Q."/>
            <person name="Gargeya S."/>
            <person name="Fitzgerald M."/>
            <person name="Haas B."/>
            <person name="Abouelleil A."/>
            <person name="Allen A.W."/>
            <person name="Alvarado L."/>
            <person name="Arachchi H.M."/>
            <person name="Berlin A.M."/>
            <person name="Chapman S.B."/>
            <person name="Gainer-Dewar J."/>
            <person name="Goldberg J."/>
            <person name="Griggs A."/>
            <person name="Gujja S."/>
            <person name="Hansen M."/>
            <person name="Howarth C."/>
            <person name="Imamovic A."/>
            <person name="Ireland A."/>
            <person name="Larimer J."/>
            <person name="McCowan C."/>
            <person name="Murphy C."/>
            <person name="Pearson M."/>
            <person name="Poon T.W."/>
            <person name="Priest M."/>
            <person name="Roberts A."/>
            <person name="Saif S."/>
            <person name="Shea T."/>
            <person name="Sisk P."/>
            <person name="Sykes S."/>
            <person name="Wortman J."/>
            <person name="Nusbaum C."/>
            <person name="Birren B."/>
        </authorList>
    </citation>
    <scope>NUCLEOTIDE SEQUENCE [LARGE SCALE GENOMIC DNA]</scope>
    <source>
        <strain evidence="12 13">HGA0223</strain>
    </source>
</reference>
<dbReference type="PATRIC" id="fig|1203554.3.peg.1823"/>
<evidence type="ECO:0000256" key="1">
    <source>
        <dbReference type="ARBA" id="ARBA00004202"/>
    </source>
</evidence>
<dbReference type="AlphaFoldDB" id="S3BAW2"/>
<dbReference type="PANTHER" id="PTHR42771">
    <property type="entry name" value="IRON(3+)-HYDROXAMATE IMPORT ATP-BINDING PROTEIN FHUC"/>
    <property type="match status" value="1"/>
</dbReference>
<evidence type="ECO:0000259" key="11">
    <source>
        <dbReference type="PROSITE" id="PS50893"/>
    </source>
</evidence>
<dbReference type="InterPro" id="IPR017871">
    <property type="entry name" value="ABC_transporter-like_CS"/>
</dbReference>
<dbReference type="EMBL" id="ATCF01000024">
    <property type="protein sequence ID" value="EPD98448.1"/>
    <property type="molecule type" value="Genomic_DNA"/>
</dbReference>
<comment type="similarity">
    <text evidence="2">Belongs to the ABC transporter superfamily.</text>
</comment>
<keyword evidence="9" id="KW-0406">Ion transport</keyword>
<protein>
    <recommendedName>
        <fullName evidence="11">ABC transporter domain-containing protein</fullName>
    </recommendedName>
</protein>
<dbReference type="GO" id="GO:0005524">
    <property type="term" value="F:ATP binding"/>
    <property type="evidence" value="ECO:0007669"/>
    <property type="project" value="UniProtKB-KW"/>
</dbReference>
<evidence type="ECO:0000256" key="8">
    <source>
        <dbReference type="ARBA" id="ARBA00023004"/>
    </source>
</evidence>
<keyword evidence="5" id="KW-0410">Iron transport</keyword>
<dbReference type="PANTHER" id="PTHR42771:SF2">
    <property type="entry name" value="IRON(3+)-HYDROXAMATE IMPORT ATP-BINDING PROTEIN FHUC"/>
    <property type="match status" value="1"/>
</dbReference>
<evidence type="ECO:0000256" key="4">
    <source>
        <dbReference type="ARBA" id="ARBA00022475"/>
    </source>
</evidence>
<evidence type="ECO:0000256" key="7">
    <source>
        <dbReference type="ARBA" id="ARBA00022840"/>
    </source>
</evidence>
<dbReference type="FunFam" id="3.40.50.300:FF:000134">
    <property type="entry name" value="Iron-enterobactin ABC transporter ATP-binding protein"/>
    <property type="match status" value="1"/>
</dbReference>
<keyword evidence="6" id="KW-0547">Nucleotide-binding</keyword>
<organism evidence="12 13">
    <name type="scientific">Sutterella wadsworthensis HGA0223</name>
    <dbReference type="NCBI Taxonomy" id="1203554"/>
    <lineage>
        <taxon>Bacteria</taxon>
        <taxon>Pseudomonadati</taxon>
        <taxon>Pseudomonadota</taxon>
        <taxon>Betaproteobacteria</taxon>
        <taxon>Burkholderiales</taxon>
        <taxon>Sutterellaceae</taxon>
        <taxon>Sutterella</taxon>
    </lineage>
</organism>
<dbReference type="SUPFAM" id="SSF52540">
    <property type="entry name" value="P-loop containing nucleoside triphosphate hydrolases"/>
    <property type="match status" value="1"/>
</dbReference>
<evidence type="ECO:0000256" key="2">
    <source>
        <dbReference type="ARBA" id="ARBA00005417"/>
    </source>
</evidence>
<evidence type="ECO:0000313" key="12">
    <source>
        <dbReference type="EMBL" id="EPD98448.1"/>
    </source>
</evidence>
<comment type="caution">
    <text evidence="12">The sequence shown here is derived from an EMBL/GenBank/DDBJ whole genome shotgun (WGS) entry which is preliminary data.</text>
</comment>
<keyword evidence="13" id="KW-1185">Reference proteome</keyword>
<dbReference type="GO" id="GO:0005886">
    <property type="term" value="C:plasma membrane"/>
    <property type="evidence" value="ECO:0007669"/>
    <property type="project" value="UniProtKB-SubCell"/>
</dbReference>
<feature type="domain" description="ABC transporter" evidence="11">
    <location>
        <begin position="2"/>
        <end position="238"/>
    </location>
</feature>
<dbReference type="SMART" id="SM00382">
    <property type="entry name" value="AAA"/>
    <property type="match status" value="1"/>
</dbReference>
<evidence type="ECO:0000256" key="3">
    <source>
        <dbReference type="ARBA" id="ARBA00022448"/>
    </source>
</evidence>
<accession>S3BAW2</accession>
<sequence>MYELNGIRMVRNDRTILSIDHLEIPTHELTLILGHNGSGKSTLASIISGLVKPDAGTTKLEGCDLFTLSERERAQRAAFLPQKLPASEGLTCRELVRLGRFPWRGLFGRWRAEDEAAVDEALAATGTAHYAQSYVDDLSGGERQRVWISMLLAQASPVMILDEPTSALDVRHQYGTLALLERLNRETGRGVIAIIHDINLALRFATHIVALKEGRVLFSGGAELLHSEENLRTLFEAPVKLMLHPDPPAAYTGGKKQLPLDVAVVCE</sequence>
<dbReference type="eggNOG" id="COG1120">
    <property type="taxonomic scope" value="Bacteria"/>
</dbReference>
<keyword evidence="8" id="KW-0408">Iron</keyword>
<dbReference type="PROSITE" id="PS50893">
    <property type="entry name" value="ABC_TRANSPORTER_2"/>
    <property type="match status" value="1"/>
</dbReference>
<dbReference type="PROSITE" id="PS00211">
    <property type="entry name" value="ABC_TRANSPORTER_1"/>
    <property type="match status" value="1"/>
</dbReference>
<keyword evidence="7" id="KW-0067">ATP-binding</keyword>
<keyword evidence="3" id="KW-0813">Transport</keyword>
<evidence type="ECO:0000256" key="6">
    <source>
        <dbReference type="ARBA" id="ARBA00022741"/>
    </source>
</evidence>
<name>S3BAW2_9BURK</name>